<name>A0A6A5QN15_AMPQU</name>
<dbReference type="Proteomes" id="UP000800096">
    <property type="component" value="Unassembled WGS sequence"/>
</dbReference>
<dbReference type="EMBL" id="ML979135">
    <property type="protein sequence ID" value="KAF1915894.1"/>
    <property type="molecule type" value="Genomic_DNA"/>
</dbReference>
<keyword evidence="2" id="KW-1185">Reference proteome</keyword>
<reference evidence="1" key="1">
    <citation type="journal article" date="2020" name="Stud. Mycol.">
        <title>101 Dothideomycetes genomes: a test case for predicting lifestyles and emergence of pathogens.</title>
        <authorList>
            <person name="Haridas S."/>
            <person name="Albert R."/>
            <person name="Binder M."/>
            <person name="Bloem J."/>
            <person name="Labutti K."/>
            <person name="Salamov A."/>
            <person name="Andreopoulos B."/>
            <person name="Baker S."/>
            <person name="Barry K."/>
            <person name="Bills G."/>
            <person name="Bluhm B."/>
            <person name="Cannon C."/>
            <person name="Castanera R."/>
            <person name="Culley D."/>
            <person name="Daum C."/>
            <person name="Ezra D."/>
            <person name="Gonzalez J."/>
            <person name="Henrissat B."/>
            <person name="Kuo A."/>
            <person name="Liang C."/>
            <person name="Lipzen A."/>
            <person name="Lutzoni F."/>
            <person name="Magnuson J."/>
            <person name="Mondo S."/>
            <person name="Nolan M."/>
            <person name="Ohm R."/>
            <person name="Pangilinan J."/>
            <person name="Park H.-J."/>
            <person name="Ramirez L."/>
            <person name="Alfaro M."/>
            <person name="Sun H."/>
            <person name="Tritt A."/>
            <person name="Yoshinaga Y."/>
            <person name="Zwiers L.-H."/>
            <person name="Turgeon B."/>
            <person name="Goodwin S."/>
            <person name="Spatafora J."/>
            <person name="Crous P."/>
            <person name="Grigoriev I."/>
        </authorList>
    </citation>
    <scope>NUCLEOTIDE SEQUENCE</scope>
    <source>
        <strain evidence="1">HMLAC05119</strain>
    </source>
</reference>
<dbReference type="OrthoDB" id="3799366at2759"/>
<proteinExistence type="predicted"/>
<dbReference type="AlphaFoldDB" id="A0A6A5QN15"/>
<evidence type="ECO:0000313" key="2">
    <source>
        <dbReference type="Proteomes" id="UP000800096"/>
    </source>
</evidence>
<accession>A0A6A5QN15</accession>
<sequence>MCHLCPPVQDPANTIQTCRMVLKNFSNAIEETLRVANTVEDDYREAGVLYHSTQMSARESPDVSEERLVALKNLFDISSIDEYHAVFSKLEDIMNTVFDMRDKHLRYSGTAEELQHRVFKDLQPAILALDVEFQAFLKSFYEVLVDARVLNNISSMQYEIDENGRPCSWNRPYTVGAEYGIAPQNEGEEWEKFRAWVSSLPETQRAVEIGRAVDAVALELLYFDPEALDYTTNLNPA</sequence>
<gene>
    <name evidence="1" type="ORF">BDU57DRAFT_573309</name>
</gene>
<organism evidence="1 2">
    <name type="scientific">Ampelomyces quisqualis</name>
    <name type="common">Powdery mildew agent</name>
    <dbReference type="NCBI Taxonomy" id="50730"/>
    <lineage>
        <taxon>Eukaryota</taxon>
        <taxon>Fungi</taxon>
        <taxon>Dikarya</taxon>
        <taxon>Ascomycota</taxon>
        <taxon>Pezizomycotina</taxon>
        <taxon>Dothideomycetes</taxon>
        <taxon>Pleosporomycetidae</taxon>
        <taxon>Pleosporales</taxon>
        <taxon>Pleosporineae</taxon>
        <taxon>Phaeosphaeriaceae</taxon>
        <taxon>Ampelomyces</taxon>
    </lineage>
</organism>
<protein>
    <submittedName>
        <fullName evidence="1">Uncharacterized protein</fullName>
    </submittedName>
</protein>
<evidence type="ECO:0000313" key="1">
    <source>
        <dbReference type="EMBL" id="KAF1915894.1"/>
    </source>
</evidence>